<organism evidence="1 2">
    <name type="scientific">Mycena chlorophos</name>
    <name type="common">Agaric fungus</name>
    <name type="synonym">Agaricus chlorophos</name>
    <dbReference type="NCBI Taxonomy" id="658473"/>
    <lineage>
        <taxon>Eukaryota</taxon>
        <taxon>Fungi</taxon>
        <taxon>Dikarya</taxon>
        <taxon>Basidiomycota</taxon>
        <taxon>Agaricomycotina</taxon>
        <taxon>Agaricomycetes</taxon>
        <taxon>Agaricomycetidae</taxon>
        <taxon>Agaricales</taxon>
        <taxon>Marasmiineae</taxon>
        <taxon>Mycenaceae</taxon>
        <taxon>Mycena</taxon>
    </lineage>
</organism>
<dbReference type="EMBL" id="DF845896">
    <property type="protein sequence ID" value="GAT49820.1"/>
    <property type="molecule type" value="Genomic_DNA"/>
</dbReference>
<protein>
    <submittedName>
        <fullName evidence="1">Uncharacterized protein</fullName>
    </submittedName>
</protein>
<proteinExistence type="predicted"/>
<feature type="non-terminal residue" evidence="1">
    <location>
        <position position="204"/>
    </location>
</feature>
<evidence type="ECO:0000313" key="2">
    <source>
        <dbReference type="Proteomes" id="UP000815677"/>
    </source>
</evidence>
<sequence>MVGFEVADALGLRELIGASSVTSKWFCCSISLHNIEHLNISAWHPRPAAKLVKYAQQYKEAESLAERVRLLHMHGVRPHPLNLPYASQPSPVEPMHNQDLGLIQQYCRNWLEIGEERKGGDGSAPRMVPPPTLQLAALQQDLHLLLHQFVVCRTNNPNEFGSNEEGWWKGLLNKTMQGSPADKYPALDLRTLQVGPLPSMRQTP</sequence>
<reference evidence="1" key="1">
    <citation type="submission" date="2014-09" db="EMBL/GenBank/DDBJ databases">
        <title>Genome sequence of the luminous mushroom Mycena chlorophos for searching fungal bioluminescence genes.</title>
        <authorList>
            <person name="Tanaka Y."/>
            <person name="Kasuga D."/>
            <person name="Oba Y."/>
            <person name="Hase S."/>
            <person name="Sato K."/>
            <person name="Oba Y."/>
            <person name="Sakakibara Y."/>
        </authorList>
    </citation>
    <scope>NUCLEOTIDE SEQUENCE</scope>
</reference>
<name>A0ABQ0LFC6_MYCCL</name>
<evidence type="ECO:0000313" key="1">
    <source>
        <dbReference type="EMBL" id="GAT49820.1"/>
    </source>
</evidence>
<gene>
    <name evidence="1" type="ORF">MCHLO_07108</name>
</gene>
<keyword evidence="2" id="KW-1185">Reference proteome</keyword>
<dbReference type="Proteomes" id="UP000815677">
    <property type="component" value="Unassembled WGS sequence"/>
</dbReference>
<accession>A0ABQ0LFC6</accession>